<accession>A0A8S9XX15</accession>
<comment type="caution">
    <text evidence="1">The sequence shown here is derived from an EMBL/GenBank/DDBJ whole genome shotgun (WGS) entry which is preliminary data.</text>
</comment>
<organism evidence="1 2">
    <name type="scientific">Apolygus lucorum</name>
    <name type="common">Small green plant bug</name>
    <name type="synonym">Lygocoris lucorum</name>
    <dbReference type="NCBI Taxonomy" id="248454"/>
    <lineage>
        <taxon>Eukaryota</taxon>
        <taxon>Metazoa</taxon>
        <taxon>Ecdysozoa</taxon>
        <taxon>Arthropoda</taxon>
        <taxon>Hexapoda</taxon>
        <taxon>Insecta</taxon>
        <taxon>Pterygota</taxon>
        <taxon>Neoptera</taxon>
        <taxon>Paraneoptera</taxon>
        <taxon>Hemiptera</taxon>
        <taxon>Heteroptera</taxon>
        <taxon>Panheteroptera</taxon>
        <taxon>Cimicomorpha</taxon>
        <taxon>Miridae</taxon>
        <taxon>Mirini</taxon>
        <taxon>Apolygus</taxon>
    </lineage>
</organism>
<dbReference type="EMBL" id="WIXP02000003">
    <property type="protein sequence ID" value="KAF6213144.1"/>
    <property type="molecule type" value="Genomic_DNA"/>
</dbReference>
<dbReference type="AlphaFoldDB" id="A0A8S9XX15"/>
<reference evidence="1" key="1">
    <citation type="journal article" date="2021" name="Mol. Ecol. Resour.">
        <title>Apolygus lucorum genome provides insights into omnivorousness and mesophyll feeding.</title>
        <authorList>
            <person name="Liu Y."/>
            <person name="Liu H."/>
            <person name="Wang H."/>
            <person name="Huang T."/>
            <person name="Liu B."/>
            <person name="Yang B."/>
            <person name="Yin L."/>
            <person name="Li B."/>
            <person name="Zhang Y."/>
            <person name="Zhang S."/>
            <person name="Jiang F."/>
            <person name="Zhang X."/>
            <person name="Ren Y."/>
            <person name="Wang B."/>
            <person name="Wang S."/>
            <person name="Lu Y."/>
            <person name="Wu K."/>
            <person name="Fan W."/>
            <person name="Wang G."/>
        </authorList>
    </citation>
    <scope>NUCLEOTIDE SEQUENCE</scope>
    <source>
        <strain evidence="1">12Hb</strain>
    </source>
</reference>
<evidence type="ECO:0000313" key="2">
    <source>
        <dbReference type="Proteomes" id="UP000466442"/>
    </source>
</evidence>
<gene>
    <name evidence="1" type="ORF">GE061_010859</name>
</gene>
<evidence type="ECO:0000313" key="1">
    <source>
        <dbReference type="EMBL" id="KAF6213144.1"/>
    </source>
</evidence>
<protein>
    <submittedName>
        <fullName evidence="1">Uncharacterized protein</fullName>
    </submittedName>
</protein>
<name>A0A8S9XX15_APOLU</name>
<keyword evidence="2" id="KW-1185">Reference proteome</keyword>
<proteinExistence type="predicted"/>
<dbReference type="Proteomes" id="UP000466442">
    <property type="component" value="Unassembled WGS sequence"/>
</dbReference>
<sequence length="140" mass="16085">MLNKLLDEKNGNEDGETDCFGRRSTMRKPTILRRYGGFVPDECRKCTQKICLRCKMYLDSCCCGIPNFLYCRDCETKTKSPECSVKDPFACRKCDQAICLACKELSESCPCPKPNFLFCRMCDARMRTRCCIRASDLAKH</sequence>